<reference evidence="2 3" key="1">
    <citation type="submission" date="2016-11" db="EMBL/GenBank/DDBJ databases">
        <authorList>
            <person name="Jaros S."/>
            <person name="Januszkiewicz K."/>
            <person name="Wedrychowicz H."/>
        </authorList>
    </citation>
    <scope>NUCLEOTIDE SEQUENCE [LARGE SCALE GENOMIC DNA]</scope>
    <source>
        <strain evidence="2 3">DSM 21120</strain>
    </source>
</reference>
<keyword evidence="3" id="KW-1185">Reference proteome</keyword>
<name>A0A1M5TJ83_9FIRM</name>
<protein>
    <recommendedName>
        <fullName evidence="1">YgjP-like metallopeptidase domain-containing protein</fullName>
    </recommendedName>
</protein>
<evidence type="ECO:0000313" key="2">
    <source>
        <dbReference type="EMBL" id="SHH50746.1"/>
    </source>
</evidence>
<proteinExistence type="predicted"/>
<dbReference type="InterPro" id="IPR053136">
    <property type="entry name" value="UTP_pyrophosphatase-like"/>
</dbReference>
<dbReference type="STRING" id="1120995.SAMN02745245_01491"/>
<dbReference type="Pfam" id="PF01863">
    <property type="entry name" value="YgjP-like"/>
    <property type="match status" value="1"/>
</dbReference>
<evidence type="ECO:0000313" key="3">
    <source>
        <dbReference type="Proteomes" id="UP000184032"/>
    </source>
</evidence>
<dbReference type="OrthoDB" id="9811177at2"/>
<organism evidence="2 3">
    <name type="scientific">Anaerosphaera aminiphila DSM 21120</name>
    <dbReference type="NCBI Taxonomy" id="1120995"/>
    <lineage>
        <taxon>Bacteria</taxon>
        <taxon>Bacillati</taxon>
        <taxon>Bacillota</taxon>
        <taxon>Tissierellia</taxon>
        <taxon>Tissierellales</taxon>
        <taxon>Peptoniphilaceae</taxon>
        <taxon>Anaerosphaera</taxon>
    </lineage>
</organism>
<accession>A0A1M5TJ83</accession>
<sequence length="193" mass="22858">MSVEIKIVRKNIKYIRVSATTETLLVSAPKYLSERDILATVREHEAELLKLIEKERSKKYVNNIGAGEIYLFGELLEPEISKTLTSEVKVEKFYREKLEEVLKSIFLEFNNMTGLVQDEYKIRKMKARWGTCYPTKKLININLFLAKRPIDEIKLVVLHELVHLKHPNHSKDFYSEIAKYIENYREVQRRLKE</sequence>
<dbReference type="Proteomes" id="UP000184032">
    <property type="component" value="Unassembled WGS sequence"/>
</dbReference>
<evidence type="ECO:0000259" key="1">
    <source>
        <dbReference type="Pfam" id="PF01863"/>
    </source>
</evidence>
<gene>
    <name evidence="2" type="ORF">SAMN02745245_01491</name>
</gene>
<dbReference type="RefSeq" id="WP_073185084.1">
    <property type="nucleotide sequence ID" value="NZ_FQXI01000011.1"/>
</dbReference>
<dbReference type="PANTHER" id="PTHR30399:SF1">
    <property type="entry name" value="UTP PYROPHOSPHATASE"/>
    <property type="match status" value="1"/>
</dbReference>
<dbReference type="CDD" id="cd07344">
    <property type="entry name" value="M48_yhfN_like"/>
    <property type="match status" value="1"/>
</dbReference>
<dbReference type="Gene3D" id="3.30.2010.10">
    <property type="entry name" value="Metalloproteases ('zincins'), catalytic domain"/>
    <property type="match status" value="1"/>
</dbReference>
<dbReference type="AlphaFoldDB" id="A0A1M5TJ83"/>
<dbReference type="EMBL" id="FQXI01000011">
    <property type="protein sequence ID" value="SHH50746.1"/>
    <property type="molecule type" value="Genomic_DNA"/>
</dbReference>
<feature type="domain" description="YgjP-like metallopeptidase" evidence="1">
    <location>
        <begin position="84"/>
        <end position="193"/>
    </location>
</feature>
<dbReference type="InterPro" id="IPR002725">
    <property type="entry name" value="YgjP-like_metallopeptidase"/>
</dbReference>
<dbReference type="PANTHER" id="PTHR30399">
    <property type="entry name" value="UNCHARACTERIZED PROTEIN YGJP"/>
    <property type="match status" value="1"/>
</dbReference>